<comment type="catalytic activity">
    <reaction evidence="12">
        <text>adenosine(37) in tRNA + 2 reduced [2Fe-2S]-[ferredoxin] + 2 S-adenosyl-L-methionine = 2-methyladenosine(37) in tRNA + 5'-deoxyadenosine + L-methionine + 2 oxidized [2Fe-2S]-[ferredoxin] + S-adenosyl-L-homocysteine</text>
        <dbReference type="Rhea" id="RHEA:43332"/>
        <dbReference type="Rhea" id="RHEA-COMP:10000"/>
        <dbReference type="Rhea" id="RHEA-COMP:10001"/>
        <dbReference type="Rhea" id="RHEA-COMP:10162"/>
        <dbReference type="Rhea" id="RHEA-COMP:10485"/>
        <dbReference type="ChEBI" id="CHEBI:17319"/>
        <dbReference type="ChEBI" id="CHEBI:33737"/>
        <dbReference type="ChEBI" id="CHEBI:33738"/>
        <dbReference type="ChEBI" id="CHEBI:57844"/>
        <dbReference type="ChEBI" id="CHEBI:57856"/>
        <dbReference type="ChEBI" id="CHEBI:59789"/>
        <dbReference type="ChEBI" id="CHEBI:74411"/>
        <dbReference type="ChEBI" id="CHEBI:74497"/>
        <dbReference type="EC" id="2.1.1.192"/>
    </reaction>
</comment>
<comment type="caution">
    <text evidence="12">Lacks conserved residue(s) required for the propagation of feature annotation.</text>
</comment>
<evidence type="ECO:0000256" key="6">
    <source>
        <dbReference type="ARBA" id="ARBA00022679"/>
    </source>
</evidence>
<keyword evidence="3 12" id="KW-0963">Cytoplasm</keyword>
<evidence type="ECO:0000256" key="5">
    <source>
        <dbReference type="ARBA" id="ARBA00022603"/>
    </source>
</evidence>
<comment type="subcellular location">
    <subcellularLocation>
        <location evidence="1 12">Cytoplasm</location>
    </subcellularLocation>
</comment>
<dbReference type="GO" id="GO:0005737">
    <property type="term" value="C:cytoplasm"/>
    <property type="evidence" value="ECO:0007669"/>
    <property type="project" value="UniProtKB-SubCell"/>
</dbReference>
<organism evidence="14 15">
    <name type="scientific">Thermoclostridium stercorarium subsp. thermolacticum DSM 2910</name>
    <dbReference type="NCBI Taxonomy" id="1121336"/>
    <lineage>
        <taxon>Bacteria</taxon>
        <taxon>Bacillati</taxon>
        <taxon>Bacillota</taxon>
        <taxon>Clostridia</taxon>
        <taxon>Eubacteriales</taxon>
        <taxon>Oscillospiraceae</taxon>
        <taxon>Thermoclostridium</taxon>
    </lineage>
</organism>
<dbReference type="EMBL" id="CP014672">
    <property type="protein sequence ID" value="ANW99331.1"/>
    <property type="molecule type" value="Genomic_DNA"/>
</dbReference>
<feature type="active site" description="Proton acceptor" evidence="12">
    <location>
        <position position="94"/>
    </location>
</feature>
<feature type="binding site" evidence="12">
    <location>
        <begin position="216"/>
        <end position="218"/>
    </location>
    <ligand>
        <name>S-adenosyl-L-methionine</name>
        <dbReference type="ChEBI" id="CHEBI:59789"/>
    </ligand>
</feature>
<evidence type="ECO:0000259" key="13">
    <source>
        <dbReference type="PROSITE" id="PS51918"/>
    </source>
</evidence>
<comment type="function">
    <text evidence="12">Specifically methylates position 2 of adenine 2503 in 23S rRNA and position 2 of adenine 37 in tRNAs.</text>
</comment>
<dbReference type="Proteomes" id="UP000092971">
    <property type="component" value="Chromosome"/>
</dbReference>
<keyword evidence="10 12" id="KW-0408">Iron</keyword>
<evidence type="ECO:0000256" key="7">
    <source>
        <dbReference type="ARBA" id="ARBA00022691"/>
    </source>
</evidence>
<keyword evidence="6 12" id="KW-0808">Transferase</keyword>
<evidence type="ECO:0000256" key="2">
    <source>
        <dbReference type="ARBA" id="ARBA00022485"/>
    </source>
</evidence>
<dbReference type="GO" id="GO:0000049">
    <property type="term" value="F:tRNA binding"/>
    <property type="evidence" value="ECO:0007669"/>
    <property type="project" value="UniProtKB-UniRule"/>
</dbReference>
<keyword evidence="4 12" id="KW-0698">rRNA processing</keyword>
<dbReference type="InterPro" id="IPR058240">
    <property type="entry name" value="rSAM_sf"/>
</dbReference>
<dbReference type="Pfam" id="PF04055">
    <property type="entry name" value="Radical_SAM"/>
    <property type="match status" value="1"/>
</dbReference>
<dbReference type="PIRSF" id="PIRSF006004">
    <property type="entry name" value="CHP00048"/>
    <property type="match status" value="1"/>
</dbReference>
<accession>A0A1B1YEZ5</accession>
<feature type="binding site" evidence="12">
    <location>
        <position position="193"/>
    </location>
    <ligand>
        <name>S-adenosyl-L-methionine</name>
        <dbReference type="ChEBI" id="CHEBI:59789"/>
    </ligand>
</feature>
<comment type="miscellaneous">
    <text evidence="12">Reaction proceeds by a ping-pong mechanism involving intermediate methylation of a conserved cysteine residue.</text>
</comment>
<evidence type="ECO:0000256" key="12">
    <source>
        <dbReference type="HAMAP-Rule" id="MF_01849"/>
    </source>
</evidence>
<dbReference type="GO" id="GO:0030488">
    <property type="term" value="P:tRNA methylation"/>
    <property type="evidence" value="ECO:0007669"/>
    <property type="project" value="UniProtKB-UniRule"/>
</dbReference>
<dbReference type="PANTHER" id="PTHR30544:SF5">
    <property type="entry name" value="RADICAL SAM CORE DOMAIN-CONTAINING PROTEIN"/>
    <property type="match status" value="1"/>
</dbReference>
<feature type="active site" description="S-methylcysteine intermediate" evidence="12">
    <location>
        <position position="333"/>
    </location>
</feature>
<dbReference type="GO" id="GO:0046872">
    <property type="term" value="F:metal ion binding"/>
    <property type="evidence" value="ECO:0007669"/>
    <property type="project" value="UniProtKB-KW"/>
</dbReference>
<evidence type="ECO:0000256" key="10">
    <source>
        <dbReference type="ARBA" id="ARBA00023004"/>
    </source>
</evidence>
<dbReference type="GO" id="GO:0002935">
    <property type="term" value="F:tRNA (adenine(37)-C2)-methyltransferase activity"/>
    <property type="evidence" value="ECO:0007669"/>
    <property type="project" value="UniProtKB-UniRule"/>
</dbReference>
<proteinExistence type="inferred from homology"/>
<feature type="binding site" evidence="12">
    <location>
        <begin position="161"/>
        <end position="162"/>
    </location>
    <ligand>
        <name>S-adenosyl-L-methionine</name>
        <dbReference type="ChEBI" id="CHEBI:59789"/>
    </ligand>
</feature>
<dbReference type="GO" id="GO:0019843">
    <property type="term" value="F:rRNA binding"/>
    <property type="evidence" value="ECO:0007669"/>
    <property type="project" value="UniProtKB-UniRule"/>
</dbReference>
<gene>
    <name evidence="12" type="primary">rlmN</name>
    <name evidence="14" type="ORF">CSTERTH_09955</name>
</gene>
<comment type="similarity">
    <text evidence="12">Belongs to the radical SAM superfamily. RlmN family.</text>
</comment>
<reference evidence="14 15" key="1">
    <citation type="submission" date="2016-02" db="EMBL/GenBank/DDBJ databases">
        <title>Comparison of Clostridium stercorarium subspecies using comparative genomics and transcriptomics.</title>
        <authorList>
            <person name="Schellenberg J."/>
            <person name="Thallinger G."/>
            <person name="Levin D.B."/>
            <person name="Zhang X."/>
            <person name="Alvare G."/>
            <person name="Fristensky B."/>
            <person name="Sparling R."/>
        </authorList>
    </citation>
    <scope>NUCLEOTIDE SEQUENCE [LARGE SCALE GENOMIC DNA]</scope>
    <source>
        <strain evidence="14 15">DSM 2910</strain>
    </source>
</reference>
<dbReference type="SFLD" id="SFLDF00275">
    <property type="entry name" value="adenosine_C2_methyltransferase"/>
    <property type="match status" value="1"/>
</dbReference>
<keyword evidence="11 12" id="KW-0411">Iron-sulfur</keyword>
<evidence type="ECO:0000256" key="1">
    <source>
        <dbReference type="ARBA" id="ARBA00004496"/>
    </source>
</evidence>
<feature type="binding site" evidence="12">
    <location>
        <position position="121"/>
    </location>
    <ligand>
        <name>[4Fe-4S] cluster</name>
        <dbReference type="ChEBI" id="CHEBI:49883"/>
        <note>4Fe-4S-S-AdoMet</note>
    </ligand>
</feature>
<dbReference type="FunFam" id="3.20.20.70:FF:000014">
    <property type="entry name" value="Probable dual-specificity RNA methyltransferase RlmN"/>
    <property type="match status" value="1"/>
</dbReference>
<dbReference type="InterPro" id="IPR004383">
    <property type="entry name" value="rRNA_lsu_MTrfase_RlmN/Cfr"/>
</dbReference>
<keyword evidence="5 12" id="KW-0489">Methyltransferase</keyword>
<dbReference type="PANTHER" id="PTHR30544">
    <property type="entry name" value="23S RRNA METHYLTRANSFERASE"/>
    <property type="match status" value="1"/>
</dbReference>
<comment type="catalytic activity">
    <reaction evidence="12">
        <text>adenosine(2503) in 23S rRNA + 2 reduced [2Fe-2S]-[ferredoxin] + 2 S-adenosyl-L-methionine = 2-methyladenosine(2503) in 23S rRNA + 5'-deoxyadenosine + L-methionine + 2 oxidized [2Fe-2S]-[ferredoxin] + S-adenosyl-L-homocysteine</text>
        <dbReference type="Rhea" id="RHEA:42916"/>
        <dbReference type="Rhea" id="RHEA-COMP:10000"/>
        <dbReference type="Rhea" id="RHEA-COMP:10001"/>
        <dbReference type="Rhea" id="RHEA-COMP:10152"/>
        <dbReference type="Rhea" id="RHEA-COMP:10282"/>
        <dbReference type="ChEBI" id="CHEBI:17319"/>
        <dbReference type="ChEBI" id="CHEBI:33737"/>
        <dbReference type="ChEBI" id="CHEBI:33738"/>
        <dbReference type="ChEBI" id="CHEBI:57844"/>
        <dbReference type="ChEBI" id="CHEBI:57856"/>
        <dbReference type="ChEBI" id="CHEBI:59789"/>
        <dbReference type="ChEBI" id="CHEBI:74411"/>
        <dbReference type="ChEBI" id="CHEBI:74497"/>
        <dbReference type="EC" id="2.1.1.192"/>
    </reaction>
</comment>
<dbReference type="InterPro" id="IPR013785">
    <property type="entry name" value="Aldolase_TIM"/>
</dbReference>
<dbReference type="GO" id="GO:0070040">
    <property type="term" value="F:rRNA (adenine(2503)-C2-)-methyltransferase activity"/>
    <property type="evidence" value="ECO:0007669"/>
    <property type="project" value="UniProtKB-UniRule"/>
</dbReference>
<evidence type="ECO:0000313" key="14">
    <source>
        <dbReference type="EMBL" id="ANW99331.1"/>
    </source>
</evidence>
<evidence type="ECO:0000256" key="4">
    <source>
        <dbReference type="ARBA" id="ARBA00022552"/>
    </source>
</evidence>
<keyword evidence="2 12" id="KW-0004">4Fe-4S</keyword>
<evidence type="ECO:0000256" key="8">
    <source>
        <dbReference type="ARBA" id="ARBA00022694"/>
    </source>
</evidence>
<dbReference type="GO" id="GO:0070475">
    <property type="term" value="P:rRNA base methylation"/>
    <property type="evidence" value="ECO:0007669"/>
    <property type="project" value="UniProtKB-UniRule"/>
</dbReference>
<dbReference type="SUPFAM" id="SSF102114">
    <property type="entry name" value="Radical SAM enzymes"/>
    <property type="match status" value="1"/>
</dbReference>
<dbReference type="PROSITE" id="PS51918">
    <property type="entry name" value="RADICAL_SAM"/>
    <property type="match status" value="1"/>
</dbReference>
<dbReference type="Pfam" id="PF21016">
    <property type="entry name" value="RlmN_N"/>
    <property type="match status" value="1"/>
</dbReference>
<dbReference type="InterPro" id="IPR048641">
    <property type="entry name" value="RlmN_N"/>
</dbReference>
<dbReference type="InterPro" id="IPR007197">
    <property type="entry name" value="rSAM"/>
</dbReference>
<dbReference type="HAMAP" id="MF_01849">
    <property type="entry name" value="RNA_methyltr_RlmN"/>
    <property type="match status" value="1"/>
</dbReference>
<keyword evidence="9 12" id="KW-0479">Metal-binding</keyword>
<protein>
    <recommendedName>
        <fullName evidence="12">Probable dual-specificity RNA methyltransferase RlmN</fullName>
        <ecNumber evidence="12">2.1.1.192</ecNumber>
    </recommendedName>
    <alternativeName>
        <fullName evidence="12">23S rRNA (adenine(2503)-C(2))-methyltransferase</fullName>
    </alternativeName>
    <alternativeName>
        <fullName evidence="12">23S rRNA m2A2503 methyltransferase</fullName>
    </alternativeName>
    <alternativeName>
        <fullName evidence="12">Ribosomal RNA large subunit methyltransferase N</fullName>
    </alternativeName>
    <alternativeName>
        <fullName evidence="12">tRNA (adenine(37)-C(2))-methyltransferase</fullName>
    </alternativeName>
    <alternativeName>
        <fullName evidence="12">tRNA m2A37 methyltransferase</fullName>
    </alternativeName>
</protein>
<dbReference type="CDD" id="cd01335">
    <property type="entry name" value="Radical_SAM"/>
    <property type="match status" value="1"/>
</dbReference>
<dbReference type="SFLD" id="SFLDS00029">
    <property type="entry name" value="Radical_SAM"/>
    <property type="match status" value="1"/>
</dbReference>
<dbReference type="InterPro" id="IPR040072">
    <property type="entry name" value="Methyltransferase_A"/>
</dbReference>
<dbReference type="InterPro" id="IPR027492">
    <property type="entry name" value="RNA_MTrfase_RlmN"/>
</dbReference>
<dbReference type="SFLD" id="SFLDG01062">
    <property type="entry name" value="methyltransferase_(Class_A)"/>
    <property type="match status" value="1"/>
</dbReference>
<keyword evidence="7 12" id="KW-0949">S-adenosyl-L-methionine</keyword>
<keyword evidence="8 12" id="KW-0819">tRNA processing</keyword>
<evidence type="ECO:0000256" key="3">
    <source>
        <dbReference type="ARBA" id="ARBA00022490"/>
    </source>
</evidence>
<dbReference type="AlphaFoldDB" id="A0A1B1YEZ5"/>
<evidence type="ECO:0000256" key="9">
    <source>
        <dbReference type="ARBA" id="ARBA00022723"/>
    </source>
</evidence>
<name>A0A1B1YEZ5_THEST</name>
<keyword evidence="12" id="KW-1015">Disulfide bond</keyword>
<feature type="binding site" evidence="12">
    <location>
        <position position="292"/>
    </location>
    <ligand>
        <name>S-adenosyl-L-methionine</name>
        <dbReference type="ChEBI" id="CHEBI:59789"/>
    </ligand>
</feature>
<evidence type="ECO:0000313" key="15">
    <source>
        <dbReference type="Proteomes" id="UP000092971"/>
    </source>
</evidence>
<feature type="binding site" evidence="12">
    <location>
        <position position="118"/>
    </location>
    <ligand>
        <name>[4Fe-4S] cluster</name>
        <dbReference type="ChEBI" id="CHEBI:49883"/>
        <note>4Fe-4S-S-AdoMet</note>
    </ligand>
</feature>
<feature type="binding site" evidence="12">
    <location>
        <position position="114"/>
    </location>
    <ligand>
        <name>[4Fe-4S] cluster</name>
        <dbReference type="ChEBI" id="CHEBI:49883"/>
        <note>4Fe-4S-S-AdoMet</note>
    </ligand>
</feature>
<dbReference type="OrthoDB" id="9793973at2"/>
<dbReference type="GO" id="GO:0051539">
    <property type="term" value="F:4 iron, 4 sulfur cluster binding"/>
    <property type="evidence" value="ECO:0007669"/>
    <property type="project" value="UniProtKB-UniRule"/>
</dbReference>
<dbReference type="Gene3D" id="1.10.150.530">
    <property type="match status" value="1"/>
</dbReference>
<dbReference type="NCBIfam" id="TIGR00048">
    <property type="entry name" value="rRNA_mod_RlmN"/>
    <property type="match status" value="1"/>
</dbReference>
<dbReference type="Gene3D" id="3.20.20.70">
    <property type="entry name" value="Aldolase class I"/>
    <property type="match status" value="1"/>
</dbReference>
<dbReference type="RefSeq" id="WP_065821392.1">
    <property type="nucleotide sequence ID" value="NZ_CP014672.1"/>
</dbReference>
<feature type="domain" description="Radical SAM core" evidence="13">
    <location>
        <begin position="100"/>
        <end position="328"/>
    </location>
</feature>
<evidence type="ECO:0000256" key="11">
    <source>
        <dbReference type="ARBA" id="ARBA00023014"/>
    </source>
</evidence>
<comment type="cofactor">
    <cofactor evidence="12">
        <name>[4Fe-4S] cluster</name>
        <dbReference type="ChEBI" id="CHEBI:49883"/>
    </cofactor>
    <text evidence="12">Binds 1 [4Fe-4S] cluster. The cluster is coordinated with 3 cysteines and an exchangeable S-adenosyl-L-methionine.</text>
</comment>
<dbReference type="EC" id="2.1.1.192" evidence="12"/>
<sequence length="348" mass="39738">MDSALINIYDLEFEELKNEILKLGEPAFRAKQVWKWIYQGTTRFDDMTDLPKAFRERLKGVFYIGGAGIVNKFVSQKDGTRKYLLALYDGKVVECVLMKYHYGNSVCISTQVGCRMGCRFCASSQPGFDRNLSTGEMIAQVMAIRNDTEEKISHIVLMGIGEPFDNYDNVVRFLRRMNSQNTLNISYRKMTVSTCGLVPGIIKFSEEGFPVNLSVSLHAPNDEIRMKIMPIAKRYSIDNILSACNIYTQKTGRRVTFEYTLIKDVNDRNEHAEELARKLSGLLCHINLIPVNSVEETGYTKSERVESFRRIIEKYGIPVTVRRELGSDIAASCGQLRKRSVERDRMVD</sequence>